<gene>
    <name evidence="1" type="ORF">dsmv_2503</name>
</gene>
<dbReference type="Proteomes" id="UP000014977">
    <property type="component" value="Unassembled WGS sequence"/>
</dbReference>
<dbReference type="AlphaFoldDB" id="S7TT63"/>
<proteinExistence type="predicted"/>
<accession>S7TT63</accession>
<comment type="caution">
    <text evidence="1">The sequence shown here is derived from an EMBL/GenBank/DDBJ whole genome shotgun (WGS) entry which is preliminary data.</text>
</comment>
<dbReference type="eggNOG" id="COG1857">
    <property type="taxonomic scope" value="Bacteria"/>
</dbReference>
<keyword evidence="2" id="KW-1185">Reference proteome</keyword>
<evidence type="ECO:0000313" key="2">
    <source>
        <dbReference type="Proteomes" id="UP000014977"/>
    </source>
</evidence>
<name>S7TT63_DESML</name>
<reference evidence="1 2" key="1">
    <citation type="journal article" date="2013" name="Genome Announc.">
        <title>Draft genome sequences for three mercury-methylating, sulfate-reducing bacteria.</title>
        <authorList>
            <person name="Brown S.D."/>
            <person name="Hurt R.A.Jr."/>
            <person name="Gilmour C.C."/>
            <person name="Elias D.A."/>
        </authorList>
    </citation>
    <scope>NUCLEOTIDE SEQUENCE [LARGE SCALE GENOMIC DNA]</scope>
    <source>
        <strain evidence="1 2">DSM 2059</strain>
    </source>
</reference>
<dbReference type="STRING" id="897.B2D07_01950"/>
<organism evidence="1 2">
    <name type="scientific">Desulfococcus multivorans DSM 2059</name>
    <dbReference type="NCBI Taxonomy" id="1121405"/>
    <lineage>
        <taxon>Bacteria</taxon>
        <taxon>Pseudomonadati</taxon>
        <taxon>Thermodesulfobacteriota</taxon>
        <taxon>Desulfobacteria</taxon>
        <taxon>Desulfobacterales</taxon>
        <taxon>Desulfococcaceae</taxon>
        <taxon>Desulfococcus</taxon>
    </lineage>
</organism>
<sequence>MNIFGTVLTYAAPSANYRGESAENRSVIQKISIGRFEYAIISPEAMRNAIRETLAAFGLPCNRERLHDQEQLAVKFKDYPDHNAYADDFFMGWLVAAGKKDREKITKELKERGRDPKLFTYKRDSILRMNMAVSLEPYRHNSIFTQSPLDATSKEIKSAKNAESSQLLHRETVYTAFQFPFALNQDDCSSKPDWSKALLKAIGQLNGVAGNHARSYFEMSPASILVRLSPQLIAGYDNYGFKIEDGKHIFPEVIDGIINEDYPASEFYIGGKIVKDMEEGLITQLKDRGATLDRNPQRLLESLGNKVFTD</sequence>
<dbReference type="EMBL" id="ATHJ01000087">
    <property type="protein sequence ID" value="EPR39930.1"/>
    <property type="molecule type" value="Genomic_DNA"/>
</dbReference>
<evidence type="ECO:0008006" key="3">
    <source>
        <dbReference type="Google" id="ProtNLM"/>
    </source>
</evidence>
<protein>
    <recommendedName>
        <fullName evidence="3">CRISPR-associated autoregulator, DevR family</fullName>
    </recommendedName>
</protein>
<evidence type="ECO:0000313" key="1">
    <source>
        <dbReference type="EMBL" id="EPR39930.1"/>
    </source>
</evidence>